<name>A0ABP7TKD5_9FLAO</name>
<dbReference type="PANTHER" id="PTHR34309:SF1">
    <property type="entry name" value="PROTEIN GLCG"/>
    <property type="match status" value="1"/>
</dbReference>
<dbReference type="InterPro" id="IPR052517">
    <property type="entry name" value="GlcG_carb_metab_protein"/>
</dbReference>
<accession>A0ABP7TKD5</accession>
<keyword evidence="2" id="KW-1185">Reference proteome</keyword>
<dbReference type="Gene3D" id="3.30.450.150">
    <property type="entry name" value="Haem-degrading domain"/>
    <property type="match status" value="1"/>
</dbReference>
<evidence type="ECO:0000313" key="2">
    <source>
        <dbReference type="Proteomes" id="UP001500968"/>
    </source>
</evidence>
<comment type="caution">
    <text evidence="1">The sequence shown here is derived from an EMBL/GenBank/DDBJ whole genome shotgun (WGS) entry which is preliminary data.</text>
</comment>
<dbReference type="Proteomes" id="UP001500968">
    <property type="component" value="Unassembled WGS sequence"/>
</dbReference>
<dbReference type="Pfam" id="PF03928">
    <property type="entry name" value="HbpS-like"/>
    <property type="match status" value="1"/>
</dbReference>
<dbReference type="EMBL" id="BAABCR010000013">
    <property type="protein sequence ID" value="GAA4027554.1"/>
    <property type="molecule type" value="Genomic_DNA"/>
</dbReference>
<proteinExistence type="predicted"/>
<evidence type="ECO:0000313" key="1">
    <source>
        <dbReference type="EMBL" id="GAA4027554.1"/>
    </source>
</evidence>
<sequence>MKKISFVFLSFTTVLLAQSETGKNHFPTHSNYWNTTSSVTQEGAIALMLKANELSAISQKKIALAVLNSAGNLILLSVADGVGPHNALAAQRKAFTALSTKTPTLILSRNAAAHADKVNLNTIPELLLLGGGIPIIKDNMVLGSIGVAGGGGPEQDHVLTTQIITILNN</sequence>
<reference evidence="2" key="1">
    <citation type="journal article" date="2019" name="Int. J. Syst. Evol. Microbiol.">
        <title>The Global Catalogue of Microorganisms (GCM) 10K type strain sequencing project: providing services to taxonomists for standard genome sequencing and annotation.</title>
        <authorList>
            <consortium name="The Broad Institute Genomics Platform"/>
            <consortium name="The Broad Institute Genome Sequencing Center for Infectious Disease"/>
            <person name="Wu L."/>
            <person name="Ma J."/>
        </authorList>
    </citation>
    <scope>NUCLEOTIDE SEQUENCE [LARGE SCALE GENOMIC DNA]</scope>
    <source>
        <strain evidence="2">JCM 17064</strain>
    </source>
</reference>
<dbReference type="InterPro" id="IPR038084">
    <property type="entry name" value="PduO/GlcC-like_sf"/>
</dbReference>
<gene>
    <name evidence="1" type="ORF">GCM10022386_08780</name>
</gene>
<dbReference type="InterPro" id="IPR005624">
    <property type="entry name" value="PduO/GlcC-like"/>
</dbReference>
<organism evidence="1 2">
    <name type="scientific">Flavobacterium cheonhonense</name>
    <dbReference type="NCBI Taxonomy" id="706185"/>
    <lineage>
        <taxon>Bacteria</taxon>
        <taxon>Pseudomonadati</taxon>
        <taxon>Bacteroidota</taxon>
        <taxon>Flavobacteriia</taxon>
        <taxon>Flavobacteriales</taxon>
        <taxon>Flavobacteriaceae</taxon>
        <taxon>Flavobacterium</taxon>
    </lineage>
</organism>
<dbReference type="PANTHER" id="PTHR34309">
    <property type="entry name" value="SLR1406 PROTEIN"/>
    <property type="match status" value="1"/>
</dbReference>
<protein>
    <submittedName>
        <fullName evidence="1">Heme-binding protein</fullName>
    </submittedName>
</protein>
<dbReference type="SUPFAM" id="SSF143744">
    <property type="entry name" value="GlcG-like"/>
    <property type="match status" value="1"/>
</dbReference>
<dbReference type="RefSeq" id="WP_324690492.1">
    <property type="nucleotide sequence ID" value="NZ_BAABCR010000013.1"/>
</dbReference>